<dbReference type="GO" id="GO:0005576">
    <property type="term" value="C:extracellular region"/>
    <property type="evidence" value="ECO:0007669"/>
    <property type="project" value="UniProtKB-SubCell"/>
</dbReference>
<dbReference type="AlphaFoldDB" id="A0AA85GHZ3"/>
<reference evidence="9" key="2">
    <citation type="submission" date="2023-11" db="UniProtKB">
        <authorList>
            <consortium name="WormBaseParasite"/>
        </authorList>
    </citation>
    <scope>IDENTIFICATION</scope>
</reference>
<evidence type="ECO:0000256" key="6">
    <source>
        <dbReference type="SAM" id="SignalP"/>
    </source>
</evidence>
<feature type="chain" id="PRO_5041729254" description="UPF0506 domain-containing protein" evidence="6">
    <location>
        <begin position="26"/>
        <end position="86"/>
    </location>
</feature>
<dbReference type="Proteomes" id="UP000050792">
    <property type="component" value="Unassembled WGS sequence"/>
</dbReference>
<keyword evidence="2" id="KW-0964">Secreted</keyword>
<evidence type="ECO:0000256" key="5">
    <source>
        <dbReference type="ARBA" id="ARBA00023157"/>
    </source>
</evidence>
<evidence type="ECO:0000256" key="4">
    <source>
        <dbReference type="ARBA" id="ARBA00022854"/>
    </source>
</evidence>
<evidence type="ECO:0000256" key="2">
    <source>
        <dbReference type="ARBA" id="ARBA00022525"/>
    </source>
</evidence>
<name>A0AA85GHZ3_9TREM</name>
<feature type="signal peptide" evidence="6">
    <location>
        <begin position="1"/>
        <end position="25"/>
    </location>
</feature>
<dbReference type="Pfam" id="PF11703">
    <property type="entry name" value="UPF0506"/>
    <property type="match status" value="1"/>
</dbReference>
<reference evidence="8" key="1">
    <citation type="submission" date="2022-06" db="EMBL/GenBank/DDBJ databases">
        <authorList>
            <person name="Berger JAMES D."/>
            <person name="Berger JAMES D."/>
        </authorList>
    </citation>
    <scope>NUCLEOTIDE SEQUENCE [LARGE SCALE GENOMIC DNA]</scope>
</reference>
<dbReference type="InterPro" id="IPR021712">
    <property type="entry name" value="UPF0506"/>
</dbReference>
<comment type="subcellular location">
    <subcellularLocation>
        <location evidence="1">Secreted</location>
    </subcellularLocation>
</comment>
<sequence>MMRLFSLIFVIVLAFSCQTNHNVDACKGIGEICSKTIFDRCCDGSVCKLRGPFYGECVDCLTSGNRCWRNSECCSGYCNWFTCRDI</sequence>
<evidence type="ECO:0000256" key="3">
    <source>
        <dbReference type="ARBA" id="ARBA00022729"/>
    </source>
</evidence>
<evidence type="ECO:0000313" key="8">
    <source>
        <dbReference type="Proteomes" id="UP000050792"/>
    </source>
</evidence>
<protein>
    <recommendedName>
        <fullName evidence="7">UPF0506 domain-containing protein</fullName>
    </recommendedName>
</protein>
<keyword evidence="3 6" id="KW-0732">Signal</keyword>
<keyword evidence="5" id="KW-1015">Disulfide bond</keyword>
<accession>A0AA85GHZ3</accession>
<dbReference type="PROSITE" id="PS51257">
    <property type="entry name" value="PROKAR_LIPOPROTEIN"/>
    <property type="match status" value="1"/>
</dbReference>
<dbReference type="WBParaSite" id="SRDH1_91670.1">
    <property type="protein sequence ID" value="SRDH1_91670.1"/>
    <property type="gene ID" value="SRDH1_91670"/>
</dbReference>
<proteinExistence type="predicted"/>
<evidence type="ECO:0000259" key="7">
    <source>
        <dbReference type="Pfam" id="PF11703"/>
    </source>
</evidence>
<organism evidence="8 9">
    <name type="scientific">Schistosoma rodhaini</name>
    <dbReference type="NCBI Taxonomy" id="6188"/>
    <lineage>
        <taxon>Eukaryota</taxon>
        <taxon>Metazoa</taxon>
        <taxon>Spiralia</taxon>
        <taxon>Lophotrochozoa</taxon>
        <taxon>Platyhelminthes</taxon>
        <taxon>Trematoda</taxon>
        <taxon>Digenea</taxon>
        <taxon>Strigeidida</taxon>
        <taxon>Schistosomatoidea</taxon>
        <taxon>Schistosomatidae</taxon>
        <taxon>Schistosoma</taxon>
    </lineage>
</organism>
<evidence type="ECO:0000256" key="1">
    <source>
        <dbReference type="ARBA" id="ARBA00004613"/>
    </source>
</evidence>
<keyword evidence="4" id="KW-0960">Knottin</keyword>
<feature type="domain" description="UPF0506" evidence="7">
    <location>
        <begin position="26"/>
        <end position="83"/>
    </location>
</feature>
<keyword evidence="8" id="KW-1185">Reference proteome</keyword>
<evidence type="ECO:0000313" key="9">
    <source>
        <dbReference type="WBParaSite" id="SRDH1_91670.1"/>
    </source>
</evidence>